<sequence>MFHKRVTVVVPEDLKHGNGRVLEIFAIHFSNKIVIQMAWNGEMDSTYEVISKGLAETETGPNTLEFSDEDDVYGPDKLANFQVVTLLGDANDMKTPIVCTQIAELYQKVVFPAQIDGLGGNERDSRFVISLSRKLWQNNESNADFGLLVFVLQSIRKMYGI</sequence>
<accession>A0A1G4KG33</accession>
<dbReference type="InterPro" id="IPR018854">
    <property type="entry name" value="Psome_chaperone_3/4"/>
</dbReference>
<dbReference type="OrthoDB" id="3980246at2759"/>
<gene>
    <name evidence="1" type="ORF">LAMI_0H08724G</name>
</gene>
<reference evidence="2" key="1">
    <citation type="submission" date="2016-03" db="EMBL/GenBank/DDBJ databases">
        <authorList>
            <person name="Devillers H."/>
        </authorList>
    </citation>
    <scope>NUCLEOTIDE SEQUENCE [LARGE SCALE GENOMIC DNA]</scope>
</reference>
<dbReference type="STRING" id="1230905.A0A1G4KG33"/>
<dbReference type="Pfam" id="PF10448">
    <property type="entry name" value="POC3_POC4"/>
    <property type="match status" value="1"/>
</dbReference>
<dbReference type="EMBL" id="LT598468">
    <property type="protein sequence ID" value="SCV03509.1"/>
    <property type="molecule type" value="Genomic_DNA"/>
</dbReference>
<proteinExistence type="predicted"/>
<keyword evidence="2" id="KW-1185">Reference proteome</keyword>
<organism evidence="1 2">
    <name type="scientific">Lachancea mirantina</name>
    <dbReference type="NCBI Taxonomy" id="1230905"/>
    <lineage>
        <taxon>Eukaryota</taxon>
        <taxon>Fungi</taxon>
        <taxon>Dikarya</taxon>
        <taxon>Ascomycota</taxon>
        <taxon>Saccharomycotina</taxon>
        <taxon>Saccharomycetes</taxon>
        <taxon>Saccharomycetales</taxon>
        <taxon>Saccharomycetaceae</taxon>
        <taxon>Lachancea</taxon>
    </lineage>
</organism>
<dbReference type="Proteomes" id="UP000191024">
    <property type="component" value="Chromosome H"/>
</dbReference>
<evidence type="ECO:0000313" key="2">
    <source>
        <dbReference type="Proteomes" id="UP000191024"/>
    </source>
</evidence>
<dbReference type="Gene3D" id="3.30.230.90">
    <property type="match status" value="1"/>
</dbReference>
<protein>
    <submittedName>
        <fullName evidence="1">LAMI_0H08724g1_1</fullName>
    </submittedName>
</protein>
<evidence type="ECO:0000313" key="1">
    <source>
        <dbReference type="EMBL" id="SCV03509.1"/>
    </source>
</evidence>
<dbReference type="AlphaFoldDB" id="A0A1G4KG33"/>
<dbReference type="InterPro" id="IPR053720">
    <property type="entry name" value="Psm_Assembly_Chaperone"/>
</dbReference>
<name>A0A1G4KG33_9SACH</name>